<evidence type="ECO:0000256" key="3">
    <source>
        <dbReference type="ARBA" id="ARBA00022448"/>
    </source>
</evidence>
<evidence type="ECO:0000313" key="13">
    <source>
        <dbReference type="Proteomes" id="UP000295293"/>
    </source>
</evidence>
<dbReference type="GO" id="GO:0098797">
    <property type="term" value="C:plasma membrane protein complex"/>
    <property type="evidence" value="ECO:0007669"/>
    <property type="project" value="TreeGrafter"/>
</dbReference>
<dbReference type="NCBIfam" id="TIGR01352">
    <property type="entry name" value="tonB_Cterm"/>
    <property type="match status" value="1"/>
</dbReference>
<organism evidence="12 13">
    <name type="scientific">Tahibacter aquaticus</name>
    <dbReference type="NCBI Taxonomy" id="520092"/>
    <lineage>
        <taxon>Bacteria</taxon>
        <taxon>Pseudomonadati</taxon>
        <taxon>Pseudomonadota</taxon>
        <taxon>Gammaproteobacteria</taxon>
        <taxon>Lysobacterales</taxon>
        <taxon>Rhodanobacteraceae</taxon>
        <taxon>Tahibacter</taxon>
    </lineage>
</organism>
<dbReference type="GO" id="GO:0015031">
    <property type="term" value="P:protein transport"/>
    <property type="evidence" value="ECO:0007669"/>
    <property type="project" value="UniProtKB-KW"/>
</dbReference>
<dbReference type="InterPro" id="IPR037682">
    <property type="entry name" value="TonB_C"/>
</dbReference>
<evidence type="ECO:0000256" key="7">
    <source>
        <dbReference type="ARBA" id="ARBA00022927"/>
    </source>
</evidence>
<accession>A0A4R6YMW0</accession>
<evidence type="ECO:0000256" key="2">
    <source>
        <dbReference type="ARBA" id="ARBA00006555"/>
    </source>
</evidence>
<gene>
    <name evidence="12" type="ORF">DFR29_11827</name>
</gene>
<evidence type="ECO:0000256" key="4">
    <source>
        <dbReference type="ARBA" id="ARBA00022475"/>
    </source>
</evidence>
<keyword evidence="7" id="KW-0653">Protein transport</keyword>
<evidence type="ECO:0000256" key="9">
    <source>
        <dbReference type="ARBA" id="ARBA00023136"/>
    </source>
</evidence>
<protein>
    <submittedName>
        <fullName evidence="12">Outer membrane transport energization protein TonB</fullName>
    </submittedName>
</protein>
<evidence type="ECO:0000256" key="5">
    <source>
        <dbReference type="ARBA" id="ARBA00022519"/>
    </source>
</evidence>
<keyword evidence="8" id="KW-1133">Transmembrane helix</keyword>
<evidence type="ECO:0000313" key="12">
    <source>
        <dbReference type="EMBL" id="TDR38884.1"/>
    </source>
</evidence>
<dbReference type="OrthoDB" id="5956010at2"/>
<evidence type="ECO:0000256" key="6">
    <source>
        <dbReference type="ARBA" id="ARBA00022692"/>
    </source>
</evidence>
<comment type="caution">
    <text evidence="12">The sequence shown here is derived from an EMBL/GenBank/DDBJ whole genome shotgun (WGS) entry which is preliminary data.</text>
</comment>
<dbReference type="RefSeq" id="WP_133821106.1">
    <property type="nucleotide sequence ID" value="NZ_SNZH01000018.1"/>
</dbReference>
<dbReference type="SUPFAM" id="SSF74653">
    <property type="entry name" value="TolA/TonB C-terminal domain"/>
    <property type="match status" value="1"/>
</dbReference>
<dbReference type="Pfam" id="PF03544">
    <property type="entry name" value="TonB_C"/>
    <property type="match status" value="1"/>
</dbReference>
<dbReference type="PROSITE" id="PS52015">
    <property type="entry name" value="TONB_CTD"/>
    <property type="match status" value="1"/>
</dbReference>
<evidence type="ECO:0000256" key="1">
    <source>
        <dbReference type="ARBA" id="ARBA00004383"/>
    </source>
</evidence>
<comment type="similarity">
    <text evidence="2">Belongs to the TonB family.</text>
</comment>
<keyword evidence="3" id="KW-0813">Transport</keyword>
<keyword evidence="9" id="KW-0472">Membrane</keyword>
<feature type="domain" description="TonB C-terminal" evidence="11">
    <location>
        <begin position="124"/>
        <end position="216"/>
    </location>
</feature>
<proteinExistence type="inferred from homology"/>
<keyword evidence="13" id="KW-1185">Reference proteome</keyword>
<reference evidence="12 13" key="1">
    <citation type="submission" date="2019-03" db="EMBL/GenBank/DDBJ databases">
        <title>Genomic Encyclopedia of Type Strains, Phase IV (KMG-IV): sequencing the most valuable type-strain genomes for metagenomic binning, comparative biology and taxonomic classification.</title>
        <authorList>
            <person name="Goeker M."/>
        </authorList>
    </citation>
    <scope>NUCLEOTIDE SEQUENCE [LARGE SCALE GENOMIC DNA]</scope>
    <source>
        <strain evidence="12 13">DSM 21667</strain>
    </source>
</reference>
<dbReference type="PANTHER" id="PTHR33446">
    <property type="entry name" value="PROTEIN TONB-RELATED"/>
    <property type="match status" value="1"/>
</dbReference>
<dbReference type="Proteomes" id="UP000295293">
    <property type="component" value="Unassembled WGS sequence"/>
</dbReference>
<dbReference type="PANTHER" id="PTHR33446:SF2">
    <property type="entry name" value="PROTEIN TONB"/>
    <property type="match status" value="1"/>
</dbReference>
<dbReference type="InterPro" id="IPR006260">
    <property type="entry name" value="TonB/TolA_C"/>
</dbReference>
<sequence>MASMTLDPRFQWKRSSAISVTLALHALALLAILAPPAFVPLEKPAATPVLTVSVKKEEPPPPPPPPELKIEDKPKPQVRPQAVKLPPQPEKVVPLITEQITPMSTPADNVTVAPGPVEVAVAETKPSALSYSSTRPVVYPRESTRDKEQGTVMLRVLVGVDGVPQEIEIERSSGFVRLDRAAKAAVMKWRFEPGTRNGQPIAAYGLVPIAFKLTEL</sequence>
<comment type="subcellular location">
    <subcellularLocation>
        <location evidence="1">Cell inner membrane</location>
        <topology evidence="1">Single-pass membrane protein</topology>
        <orientation evidence="1">Periplasmic side</orientation>
    </subcellularLocation>
</comment>
<dbReference type="InterPro" id="IPR051045">
    <property type="entry name" value="TonB-dependent_transducer"/>
</dbReference>
<dbReference type="Gene3D" id="3.30.1150.10">
    <property type="match status" value="1"/>
</dbReference>
<name>A0A4R6YMW0_9GAMM</name>
<dbReference type="GO" id="GO:0031992">
    <property type="term" value="F:energy transducer activity"/>
    <property type="evidence" value="ECO:0007669"/>
    <property type="project" value="TreeGrafter"/>
</dbReference>
<evidence type="ECO:0000259" key="11">
    <source>
        <dbReference type="PROSITE" id="PS52015"/>
    </source>
</evidence>
<feature type="region of interest" description="Disordered" evidence="10">
    <location>
        <begin position="52"/>
        <end position="83"/>
    </location>
</feature>
<keyword evidence="6" id="KW-0812">Transmembrane</keyword>
<dbReference type="GO" id="GO:0055085">
    <property type="term" value="P:transmembrane transport"/>
    <property type="evidence" value="ECO:0007669"/>
    <property type="project" value="InterPro"/>
</dbReference>
<keyword evidence="4" id="KW-1003">Cell membrane</keyword>
<dbReference type="AlphaFoldDB" id="A0A4R6YMW0"/>
<keyword evidence="5" id="KW-0997">Cell inner membrane</keyword>
<dbReference type="EMBL" id="SNZH01000018">
    <property type="protein sequence ID" value="TDR38884.1"/>
    <property type="molecule type" value="Genomic_DNA"/>
</dbReference>
<evidence type="ECO:0000256" key="8">
    <source>
        <dbReference type="ARBA" id="ARBA00022989"/>
    </source>
</evidence>
<evidence type="ECO:0000256" key="10">
    <source>
        <dbReference type="SAM" id="MobiDB-lite"/>
    </source>
</evidence>